<accession>A0A816VG26</accession>
<keyword evidence="5" id="KW-0067">ATP-binding</keyword>
<evidence type="ECO:0000313" key="6">
    <source>
        <dbReference type="EMBL" id="CAF2119664.1"/>
    </source>
</evidence>
<keyword evidence="4" id="KW-0418">Kinase</keyword>
<name>A0A816VG26_BRANA</name>
<protein>
    <submittedName>
        <fullName evidence="6">(rape) hypothetical protein</fullName>
    </submittedName>
</protein>
<dbReference type="InterPro" id="IPR050591">
    <property type="entry name" value="GSK-3"/>
</dbReference>
<dbReference type="EMBL" id="HG994357">
    <property type="protein sequence ID" value="CAF2119664.1"/>
    <property type="molecule type" value="Genomic_DNA"/>
</dbReference>
<dbReference type="AlphaFoldDB" id="A0A816VG26"/>
<proteinExistence type="predicted"/>
<gene>
    <name evidence="6" type="ORF">DARMORV10_A03P06740.1</name>
</gene>
<reference evidence="6" key="1">
    <citation type="submission" date="2021-01" db="EMBL/GenBank/DDBJ databases">
        <authorList>
            <consortium name="Genoscope - CEA"/>
            <person name="William W."/>
        </authorList>
    </citation>
    <scope>NUCLEOTIDE SEQUENCE</scope>
</reference>
<evidence type="ECO:0000256" key="5">
    <source>
        <dbReference type="ARBA" id="ARBA00022840"/>
    </source>
</evidence>
<dbReference type="PANTHER" id="PTHR24057">
    <property type="entry name" value="GLYCOGEN SYNTHASE KINASE-3 ALPHA"/>
    <property type="match status" value="1"/>
</dbReference>
<dbReference type="GO" id="GO:0004674">
    <property type="term" value="F:protein serine/threonine kinase activity"/>
    <property type="evidence" value="ECO:0007669"/>
    <property type="project" value="UniProtKB-KW"/>
</dbReference>
<dbReference type="Proteomes" id="UP001295469">
    <property type="component" value="Chromosome A03"/>
</dbReference>
<evidence type="ECO:0000256" key="1">
    <source>
        <dbReference type="ARBA" id="ARBA00022527"/>
    </source>
</evidence>
<evidence type="ECO:0000256" key="4">
    <source>
        <dbReference type="ARBA" id="ARBA00022777"/>
    </source>
</evidence>
<keyword evidence="2" id="KW-0808">Transferase</keyword>
<sequence length="89" mass="10568">MLCLSQRPRKMSCTYLNLVLEYVPETVYRVSKHYSRANQRMPMIYVKLYTYQVLGTPTREEINCMNPNYTEFTRLILGTKQPRYDMCGG</sequence>
<keyword evidence="1" id="KW-0723">Serine/threonine-protein kinase</keyword>
<organism evidence="6">
    <name type="scientific">Brassica napus</name>
    <name type="common">Rape</name>
    <dbReference type="NCBI Taxonomy" id="3708"/>
    <lineage>
        <taxon>Eukaryota</taxon>
        <taxon>Viridiplantae</taxon>
        <taxon>Streptophyta</taxon>
        <taxon>Embryophyta</taxon>
        <taxon>Tracheophyta</taxon>
        <taxon>Spermatophyta</taxon>
        <taxon>Magnoliopsida</taxon>
        <taxon>eudicotyledons</taxon>
        <taxon>Gunneridae</taxon>
        <taxon>Pentapetalae</taxon>
        <taxon>rosids</taxon>
        <taxon>malvids</taxon>
        <taxon>Brassicales</taxon>
        <taxon>Brassicaceae</taxon>
        <taxon>Brassiceae</taxon>
        <taxon>Brassica</taxon>
    </lineage>
</organism>
<dbReference type="PANTHER" id="PTHR24057:SF36">
    <property type="entry name" value="SHAGGY-RELATED PROTEIN KINASE EPSILON"/>
    <property type="match status" value="1"/>
</dbReference>
<evidence type="ECO:0000256" key="2">
    <source>
        <dbReference type="ARBA" id="ARBA00022679"/>
    </source>
</evidence>
<keyword evidence="3" id="KW-0547">Nucleotide-binding</keyword>
<dbReference type="GO" id="GO:0005524">
    <property type="term" value="F:ATP binding"/>
    <property type="evidence" value="ECO:0007669"/>
    <property type="project" value="UniProtKB-KW"/>
</dbReference>
<evidence type="ECO:0000256" key="3">
    <source>
        <dbReference type="ARBA" id="ARBA00022741"/>
    </source>
</evidence>